<accession>A0A3S5FCW8</accession>
<protein>
    <submittedName>
        <fullName evidence="1">Uncharacterized protein</fullName>
    </submittedName>
</protein>
<sequence>MSSISDGVRHFARNGGGCLLDGVNLNVLLKPIGCSTTGVTFPIHLFSPSSLRLASVSLAHQLKTTRLLGLRHRLHLATVLPNFQKGDGRWQTGLRADQIT</sequence>
<dbReference type="Proteomes" id="UP000784294">
    <property type="component" value="Unassembled WGS sequence"/>
</dbReference>
<proteinExistence type="predicted"/>
<gene>
    <name evidence="1" type="ORF">PXEA_LOCUS8612</name>
</gene>
<evidence type="ECO:0000313" key="1">
    <source>
        <dbReference type="EMBL" id="VEL15172.1"/>
    </source>
</evidence>
<dbReference type="EMBL" id="CAAALY010023712">
    <property type="protein sequence ID" value="VEL15172.1"/>
    <property type="molecule type" value="Genomic_DNA"/>
</dbReference>
<name>A0A3S5FCW8_9PLAT</name>
<reference evidence="1" key="1">
    <citation type="submission" date="2018-11" db="EMBL/GenBank/DDBJ databases">
        <authorList>
            <consortium name="Pathogen Informatics"/>
        </authorList>
    </citation>
    <scope>NUCLEOTIDE SEQUENCE</scope>
</reference>
<organism evidence="1 2">
    <name type="scientific">Protopolystoma xenopodis</name>
    <dbReference type="NCBI Taxonomy" id="117903"/>
    <lineage>
        <taxon>Eukaryota</taxon>
        <taxon>Metazoa</taxon>
        <taxon>Spiralia</taxon>
        <taxon>Lophotrochozoa</taxon>
        <taxon>Platyhelminthes</taxon>
        <taxon>Monogenea</taxon>
        <taxon>Polyopisthocotylea</taxon>
        <taxon>Polystomatidea</taxon>
        <taxon>Polystomatidae</taxon>
        <taxon>Protopolystoma</taxon>
    </lineage>
</organism>
<evidence type="ECO:0000313" key="2">
    <source>
        <dbReference type="Proteomes" id="UP000784294"/>
    </source>
</evidence>
<comment type="caution">
    <text evidence="1">The sequence shown here is derived from an EMBL/GenBank/DDBJ whole genome shotgun (WGS) entry which is preliminary data.</text>
</comment>
<keyword evidence="2" id="KW-1185">Reference proteome</keyword>
<dbReference type="AlphaFoldDB" id="A0A3S5FCW8"/>